<evidence type="ECO:0000313" key="4">
    <source>
        <dbReference type="Proteomes" id="UP001321543"/>
    </source>
</evidence>
<dbReference type="EMBL" id="AP027728">
    <property type="protein sequence ID" value="BDZ38207.1"/>
    <property type="molecule type" value="Genomic_DNA"/>
</dbReference>
<feature type="region of interest" description="Disordered" evidence="2">
    <location>
        <begin position="128"/>
        <end position="157"/>
    </location>
</feature>
<dbReference type="InterPro" id="IPR036318">
    <property type="entry name" value="FAD-bd_PCMH-like_sf"/>
</dbReference>
<organism evidence="3 4">
    <name type="scientific">Microbacterium suwonense</name>
    <dbReference type="NCBI Taxonomy" id="683047"/>
    <lineage>
        <taxon>Bacteria</taxon>
        <taxon>Bacillati</taxon>
        <taxon>Actinomycetota</taxon>
        <taxon>Actinomycetes</taxon>
        <taxon>Micrococcales</taxon>
        <taxon>Microbacteriaceae</taxon>
        <taxon>Microbacterium</taxon>
    </lineage>
</organism>
<dbReference type="Proteomes" id="UP001321543">
    <property type="component" value="Chromosome"/>
</dbReference>
<protein>
    <submittedName>
        <fullName evidence="3">Uncharacterized protein</fullName>
    </submittedName>
</protein>
<proteinExistence type="predicted"/>
<evidence type="ECO:0000256" key="1">
    <source>
        <dbReference type="ARBA" id="ARBA00023002"/>
    </source>
</evidence>
<accession>A0ABN6X2L8</accession>
<dbReference type="InterPro" id="IPR016167">
    <property type="entry name" value="FAD-bd_PCMH_sub1"/>
</dbReference>
<keyword evidence="4" id="KW-1185">Reference proteome</keyword>
<gene>
    <name evidence="3" type="ORF">GCM10025863_08210</name>
</gene>
<dbReference type="RefSeq" id="WP_286302057.1">
    <property type="nucleotide sequence ID" value="NZ_AP027728.1"/>
</dbReference>
<evidence type="ECO:0000256" key="2">
    <source>
        <dbReference type="SAM" id="MobiDB-lite"/>
    </source>
</evidence>
<keyword evidence="1" id="KW-0560">Oxidoreductase</keyword>
<evidence type="ECO:0000313" key="3">
    <source>
        <dbReference type="EMBL" id="BDZ38207.1"/>
    </source>
</evidence>
<reference evidence="4" key="1">
    <citation type="journal article" date="2019" name="Int. J. Syst. Evol. Microbiol.">
        <title>The Global Catalogue of Microorganisms (GCM) 10K type strain sequencing project: providing services to taxonomists for standard genome sequencing and annotation.</title>
        <authorList>
            <consortium name="The Broad Institute Genomics Platform"/>
            <consortium name="The Broad Institute Genome Sequencing Center for Infectious Disease"/>
            <person name="Wu L."/>
            <person name="Ma J."/>
        </authorList>
    </citation>
    <scope>NUCLEOTIDE SEQUENCE [LARGE SCALE GENOMIC DNA]</scope>
    <source>
        <strain evidence="4">NBRC 106310</strain>
    </source>
</reference>
<dbReference type="Gene3D" id="3.30.43.10">
    <property type="entry name" value="Uridine Diphospho-n-acetylenolpyruvylglucosamine Reductase, domain 2"/>
    <property type="match status" value="1"/>
</dbReference>
<feature type="compositionally biased region" description="Low complexity" evidence="2">
    <location>
        <begin position="128"/>
        <end position="148"/>
    </location>
</feature>
<dbReference type="SUPFAM" id="SSF56176">
    <property type="entry name" value="FAD-binding/transporter-associated domain-like"/>
    <property type="match status" value="1"/>
</dbReference>
<name>A0ABN6X2L8_9MICO</name>
<sequence>MDVHDDRAVAAPEMRWDGWGDPDLATDLPRAVRALLPILLGRVSRPPVAPAIDEVEVDPSRLTTEDVSALRAVVGEEFVFTDAQTRIRRAGGRSTPDLLRRRARRQRVPDAVIRPADHDEVRAVLQWAGSPASRSSRSAAGRASWAASIRMPAGTAP</sequence>